<dbReference type="Proteomes" id="UP001147752">
    <property type="component" value="Unassembled WGS sequence"/>
</dbReference>
<feature type="compositionally biased region" description="Polar residues" evidence="1">
    <location>
        <begin position="230"/>
        <end position="241"/>
    </location>
</feature>
<dbReference type="OrthoDB" id="5376710at2759"/>
<proteinExistence type="predicted"/>
<evidence type="ECO:0000313" key="3">
    <source>
        <dbReference type="Proteomes" id="UP001147752"/>
    </source>
</evidence>
<evidence type="ECO:0008006" key="4">
    <source>
        <dbReference type="Google" id="ProtNLM"/>
    </source>
</evidence>
<keyword evidence="3" id="KW-1185">Reference proteome</keyword>
<feature type="region of interest" description="Disordered" evidence="1">
    <location>
        <begin position="1138"/>
        <end position="1169"/>
    </location>
</feature>
<feature type="compositionally biased region" description="Polar residues" evidence="1">
    <location>
        <begin position="1139"/>
        <end position="1162"/>
    </location>
</feature>
<evidence type="ECO:0000256" key="1">
    <source>
        <dbReference type="SAM" id="MobiDB-lite"/>
    </source>
</evidence>
<feature type="region of interest" description="Disordered" evidence="1">
    <location>
        <begin position="1"/>
        <end position="34"/>
    </location>
</feature>
<feature type="region of interest" description="Disordered" evidence="1">
    <location>
        <begin position="216"/>
        <end position="241"/>
    </location>
</feature>
<feature type="compositionally biased region" description="Low complexity" evidence="1">
    <location>
        <begin position="141"/>
        <end position="153"/>
    </location>
</feature>
<feature type="compositionally biased region" description="Polar residues" evidence="1">
    <location>
        <begin position="504"/>
        <end position="523"/>
    </location>
</feature>
<feature type="region of interest" description="Disordered" evidence="1">
    <location>
        <begin position="334"/>
        <end position="359"/>
    </location>
</feature>
<feature type="compositionally biased region" description="Low complexity" evidence="1">
    <location>
        <begin position="417"/>
        <end position="431"/>
    </location>
</feature>
<dbReference type="RefSeq" id="XP_056581589.1">
    <property type="nucleotide sequence ID" value="XM_056725339.1"/>
</dbReference>
<organism evidence="2 3">
    <name type="scientific">Penicillium concentricum</name>
    <dbReference type="NCBI Taxonomy" id="293559"/>
    <lineage>
        <taxon>Eukaryota</taxon>
        <taxon>Fungi</taxon>
        <taxon>Dikarya</taxon>
        <taxon>Ascomycota</taxon>
        <taxon>Pezizomycotina</taxon>
        <taxon>Eurotiomycetes</taxon>
        <taxon>Eurotiomycetidae</taxon>
        <taxon>Eurotiales</taxon>
        <taxon>Aspergillaceae</taxon>
        <taxon>Penicillium</taxon>
    </lineage>
</organism>
<feature type="region of interest" description="Disordered" evidence="1">
    <location>
        <begin position="53"/>
        <end position="160"/>
    </location>
</feature>
<gene>
    <name evidence="2" type="ORF">N7517_007609</name>
</gene>
<feature type="compositionally biased region" description="Basic and acidic residues" evidence="1">
    <location>
        <begin position="533"/>
        <end position="563"/>
    </location>
</feature>
<feature type="region of interest" description="Disordered" evidence="1">
    <location>
        <begin position="404"/>
        <end position="438"/>
    </location>
</feature>
<feature type="compositionally biased region" description="Polar residues" evidence="1">
    <location>
        <begin position="345"/>
        <end position="359"/>
    </location>
</feature>
<reference evidence="2" key="1">
    <citation type="submission" date="2022-12" db="EMBL/GenBank/DDBJ databases">
        <authorList>
            <person name="Petersen C."/>
        </authorList>
    </citation>
    <scope>NUCLEOTIDE SEQUENCE</scope>
    <source>
        <strain evidence="2">IBT 3081</strain>
    </source>
</reference>
<dbReference type="EMBL" id="JAPZBT010000002">
    <property type="protein sequence ID" value="KAJ5375603.1"/>
    <property type="molecule type" value="Genomic_DNA"/>
</dbReference>
<dbReference type="AlphaFoldDB" id="A0A9W9SBJ0"/>
<feature type="region of interest" description="Disordered" evidence="1">
    <location>
        <begin position="491"/>
        <end position="563"/>
    </location>
</feature>
<dbReference type="GeneID" id="81464522"/>
<sequence length="1261" mass="139037">MSYWLLMGAPGSRDPSNQKIKSSKQKKSLFRPPSLKLRMKPFGLEARITAVRGSVSVPSSPTVDKDLPKDLPTMPAQIVDTTHAPSGTIPGALANHMATDTKETKGQSDHSSHKEDVASGEVGDIQSSSPQKFLGTMIDLESPPSEAESEISPLSDNLPPLRSSSRLARFFPELSSHFSVVSPVSADSKMDRSTGPSFFERELEERVQNLYQSSADVAPDAHGPPDAHGSTDQPEITHLSSGSEETLDCASSCYSRRTSVTSVGTTFWGDDGQYPYKTADAYSVFSPVAAGVFDDAGSICSSRPSSVVTPCHVHVSKPACPIPITKKVSMNDLKNKPLPLEPSFGPSSAPSHRSESPLSVVSPHFKSQWSTQYSKRDSLISLQHSTTMTQSEWKESMLHQLNTHRQPKHPCHTCGHSQRQPQSQPQRQGRQGRQRSDLVVAGHRARHVPTLSQAAEELEDALAGLSGQDLSQKTLLILDGPLQISRHNGDLIATRPAPLPPSTKPHSQTPQGKSLQKNTSRVNTIKLVNPNPTKEKSLKNKKEAKDKPRRSGKDREKELDEREAEARILAKQTIKKEKSKKSFLGFRKQGQVLRDAVSVGSRSEDSIHMTLESHPPPLDPAPTRNSLLLQLPRLQTDGLKANDHGNPFDHVAEKAVLSGSPGPVAMEGVELEKPIASKIRQSWAMVSTAQASSVQLTEQIYELPATPPSPSSVLPPQAKHNATIKSTLPEDLPVDLILSIMRNIDSLDDLFNFALINKKIYTAFKGRELPMLKNALFKMSPPAWELREMSPPWEMEWQLLIDPDSQVPEYTPTLYLQRYAQDIYTLAKLKALVLARCAPFLRRDTIRGLAGVDHTRAEEVDDAFWRLWTFCRIFGCGKGRENDIAGQMDWLKGGVQAKSHFTSASTMTQPFGMNNVLFEPPEGFGRGNLSGLSQKQMYDLTEIWTCMGVLLQPLHRKCIEARKVGIFDSLDVPDGELALEETVLEEWTSYILTLGLGAVLTLSAVCPADTTAATFTKAKSIGLTKWEATETEASRSSFLKEAVSRAYEVQERALDSPTEISPQKTSPNENDRDIRERQAGFAYELRRRRELGFEPDPNGRFSFSAERPMSEFSTIVHNLNGSIRDHRPIPSMPALVLDRSSTSTSGTAPHTPTHPSDSTNVFSPPHTPPPALVPLPLRPQVLDPVDRAIDMIVNELGFNPQDAKWALKITDTGEGIDAPAAVQLLQRQRRKNQQNPFGQGDTLLSDVIKRQKSQESGWRWA</sequence>
<feature type="compositionally biased region" description="Basic and acidic residues" evidence="1">
    <location>
        <begin position="99"/>
        <end position="117"/>
    </location>
</feature>
<feature type="region of interest" description="Disordered" evidence="1">
    <location>
        <begin position="1050"/>
        <end position="1075"/>
    </location>
</feature>
<protein>
    <recommendedName>
        <fullName evidence="4">F-box domain-containing protein</fullName>
    </recommendedName>
</protein>
<name>A0A9W9SBJ0_9EURO</name>
<reference evidence="2" key="2">
    <citation type="journal article" date="2023" name="IMA Fungus">
        <title>Comparative genomic study of the Penicillium genus elucidates a diverse pangenome and 15 lateral gene transfer events.</title>
        <authorList>
            <person name="Petersen C."/>
            <person name="Sorensen T."/>
            <person name="Nielsen M.R."/>
            <person name="Sondergaard T.E."/>
            <person name="Sorensen J.L."/>
            <person name="Fitzpatrick D.A."/>
            <person name="Frisvad J.C."/>
            <person name="Nielsen K.L."/>
        </authorList>
    </citation>
    <scope>NUCLEOTIDE SEQUENCE</scope>
    <source>
        <strain evidence="2">IBT 3081</strain>
    </source>
</reference>
<comment type="caution">
    <text evidence="2">The sequence shown here is derived from an EMBL/GenBank/DDBJ whole genome shotgun (WGS) entry which is preliminary data.</text>
</comment>
<evidence type="ECO:0000313" key="2">
    <source>
        <dbReference type="EMBL" id="KAJ5375603.1"/>
    </source>
</evidence>
<accession>A0A9W9SBJ0</accession>
<feature type="compositionally biased region" description="Polar residues" evidence="1">
    <location>
        <begin position="1058"/>
        <end position="1068"/>
    </location>
</feature>